<dbReference type="RefSeq" id="WP_021765493.1">
    <property type="nucleotide sequence ID" value="NZ_JACHVP010000006.1"/>
</dbReference>
<evidence type="ECO:0000256" key="1">
    <source>
        <dbReference type="ARBA" id="ARBA00005721"/>
    </source>
</evidence>
<organism evidence="2 3">
    <name type="scientific">Leifsonia aquatica</name>
    <name type="common">Corynebacterium aquaticum</name>
    <dbReference type="NCBI Taxonomy" id="144185"/>
    <lineage>
        <taxon>Bacteria</taxon>
        <taxon>Bacillati</taxon>
        <taxon>Actinomycetota</taxon>
        <taxon>Actinomycetes</taxon>
        <taxon>Micrococcales</taxon>
        <taxon>Microbacteriaceae</taxon>
        <taxon>Leifsonia</taxon>
    </lineage>
</organism>
<dbReference type="EMBL" id="JACHVP010000006">
    <property type="protein sequence ID" value="MBB2969350.1"/>
    <property type="molecule type" value="Genomic_DNA"/>
</dbReference>
<protein>
    <submittedName>
        <fullName evidence="2">Putative alkaline shock family protein YloU</fullName>
    </submittedName>
</protein>
<accession>A0A7W4YLR8</accession>
<reference evidence="2 3" key="1">
    <citation type="submission" date="2020-08" db="EMBL/GenBank/DDBJ databases">
        <title>Sequencing the genomes of 1000 actinobacteria strains.</title>
        <authorList>
            <person name="Klenk H.-P."/>
        </authorList>
    </citation>
    <scope>NUCLEOTIDE SEQUENCE [LARGE SCALE GENOMIC DNA]</scope>
    <source>
        <strain evidence="2 3">DSM 20146</strain>
    </source>
</reference>
<comment type="caution">
    <text evidence="2">The sequence shown here is derived from an EMBL/GenBank/DDBJ whole genome shotgun (WGS) entry which is preliminary data.</text>
</comment>
<sequence length="197" mass="20924">MTDPLLPPDELIDGHTLDELSDYLAAGRQPADPTIDDSPQCRAALTALERLGRATQDLLDEEAAASPADDDWVGRILTGIRLDVQSGRRIPIAHPDPAADLALTEGAVRALVRGVGDEIDGVLVGRCRLDGEVETPGAPVAVHLEISVRYGVSMTETAEAVRTAVAAELARHAELTITSVDVLVTDVREPRTGKDAR</sequence>
<dbReference type="Pfam" id="PF03780">
    <property type="entry name" value="Asp23"/>
    <property type="match status" value="1"/>
</dbReference>
<dbReference type="Proteomes" id="UP000538196">
    <property type="component" value="Unassembled WGS sequence"/>
</dbReference>
<gene>
    <name evidence="2" type="ORF">FHX33_004133</name>
</gene>
<evidence type="ECO:0000313" key="2">
    <source>
        <dbReference type="EMBL" id="MBB2969350.1"/>
    </source>
</evidence>
<dbReference type="AlphaFoldDB" id="A0A7W4YLR8"/>
<keyword evidence="3" id="KW-1185">Reference proteome</keyword>
<dbReference type="InterPro" id="IPR005531">
    <property type="entry name" value="Asp23"/>
</dbReference>
<proteinExistence type="inferred from homology"/>
<evidence type="ECO:0000313" key="3">
    <source>
        <dbReference type="Proteomes" id="UP000538196"/>
    </source>
</evidence>
<name>A0A7W4YLR8_LEIAQ</name>
<comment type="similarity">
    <text evidence="1">Belongs to the asp23 family.</text>
</comment>